<protein>
    <submittedName>
        <fullName evidence="2">Uncharacterized protein</fullName>
    </submittedName>
</protein>
<sequence>MPIPSRSSIHPEFQIHPPSHPPVLLSLPASGETRESLLARSLRGGETMGTLRRAAPVPSARPPCKRPRAAAPAGCGAVARESSARRAVAGQKLSAPGAKHTKVVRHSVVAEMEVTAVGGGVVPPNGRPFVKRPQVVEPAATNCCTMAREKKSARRAGAGEEFSAPSPKRAKVTRNAVKTSVDPALVTLRKRMAAELDALHALVRKAELLSSGNGGRPMAAAEPRSEAPPEEASIKTPPAKRAKVHAIAKVAKLETTEDDNEVIDICGGVSPVAILKASPVVSLEKEVAGSSEIMDPPEDYDEFIDICGGVSPIAILKASPVVSVEKAGETGSSSSSDSDSDSDSESDRDETVDHPVPQAVLPVEENVKAVLPVPEPATEVVQSTEPEKLPTAALIAKAKVRQKLLEMERAALPDEIIHPGDLQDLCIAEYGRPSIMRQLGLFLKADA</sequence>
<evidence type="ECO:0000313" key="2">
    <source>
        <dbReference type="EMBL" id="KAG2652207.1"/>
    </source>
</evidence>
<reference evidence="2" key="1">
    <citation type="submission" date="2020-05" db="EMBL/GenBank/DDBJ databases">
        <title>WGS assembly of Panicum virgatum.</title>
        <authorList>
            <person name="Lovell J.T."/>
            <person name="Jenkins J."/>
            <person name="Shu S."/>
            <person name="Juenger T.E."/>
            <person name="Schmutz J."/>
        </authorList>
    </citation>
    <scope>NUCLEOTIDE SEQUENCE</scope>
    <source>
        <strain evidence="2">AP13</strain>
    </source>
</reference>
<gene>
    <name evidence="2" type="ORF">PVAP13_1NG335600</name>
</gene>
<evidence type="ECO:0000256" key="1">
    <source>
        <dbReference type="SAM" id="MobiDB-lite"/>
    </source>
</evidence>
<feature type="region of interest" description="Disordered" evidence="1">
    <location>
        <begin position="326"/>
        <end position="358"/>
    </location>
</feature>
<evidence type="ECO:0000313" key="3">
    <source>
        <dbReference type="Proteomes" id="UP000823388"/>
    </source>
</evidence>
<organism evidence="2 3">
    <name type="scientific">Panicum virgatum</name>
    <name type="common">Blackwell switchgrass</name>
    <dbReference type="NCBI Taxonomy" id="38727"/>
    <lineage>
        <taxon>Eukaryota</taxon>
        <taxon>Viridiplantae</taxon>
        <taxon>Streptophyta</taxon>
        <taxon>Embryophyta</taxon>
        <taxon>Tracheophyta</taxon>
        <taxon>Spermatophyta</taxon>
        <taxon>Magnoliopsida</taxon>
        <taxon>Liliopsida</taxon>
        <taxon>Poales</taxon>
        <taxon>Poaceae</taxon>
        <taxon>PACMAD clade</taxon>
        <taxon>Panicoideae</taxon>
        <taxon>Panicodae</taxon>
        <taxon>Paniceae</taxon>
        <taxon>Panicinae</taxon>
        <taxon>Panicum</taxon>
        <taxon>Panicum sect. Hiantes</taxon>
    </lineage>
</organism>
<dbReference type="EMBL" id="CM029038">
    <property type="protein sequence ID" value="KAG2652207.1"/>
    <property type="molecule type" value="Genomic_DNA"/>
</dbReference>
<keyword evidence="3" id="KW-1185">Reference proteome</keyword>
<accession>A0A8T0X0I6</accession>
<comment type="caution">
    <text evidence="2">The sequence shown here is derived from an EMBL/GenBank/DDBJ whole genome shotgun (WGS) entry which is preliminary data.</text>
</comment>
<dbReference type="OrthoDB" id="690652at2759"/>
<feature type="region of interest" description="Disordered" evidence="1">
    <location>
        <begin position="210"/>
        <end position="240"/>
    </location>
</feature>
<proteinExistence type="predicted"/>
<dbReference type="AlphaFoldDB" id="A0A8T0X0I6"/>
<dbReference type="Proteomes" id="UP000823388">
    <property type="component" value="Chromosome 1N"/>
</dbReference>
<feature type="region of interest" description="Disordered" evidence="1">
    <location>
        <begin position="154"/>
        <end position="175"/>
    </location>
</feature>
<feature type="compositionally biased region" description="Acidic residues" evidence="1">
    <location>
        <begin position="338"/>
        <end position="350"/>
    </location>
</feature>
<name>A0A8T0X0I6_PANVG</name>
<feature type="region of interest" description="Disordered" evidence="1">
    <location>
        <begin position="1"/>
        <end position="21"/>
    </location>
</feature>